<feature type="domain" description="PhnB-like" evidence="2">
    <location>
        <begin position="53"/>
        <end position="178"/>
    </location>
</feature>
<proteinExistence type="predicted"/>
<dbReference type="EMBL" id="CAXIXY010000005">
    <property type="protein sequence ID" value="CAL2088365.1"/>
    <property type="molecule type" value="Genomic_DNA"/>
</dbReference>
<keyword evidence="1" id="KW-0175">Coiled coil</keyword>
<dbReference type="Gene3D" id="3.30.720.110">
    <property type="match status" value="1"/>
</dbReference>
<evidence type="ECO:0000259" key="2">
    <source>
        <dbReference type="Pfam" id="PF06983"/>
    </source>
</evidence>
<protein>
    <submittedName>
        <fullName evidence="3">PhnB protein</fullName>
    </submittedName>
</protein>
<dbReference type="PANTHER" id="PTHR33990">
    <property type="entry name" value="PROTEIN YJDN-RELATED"/>
    <property type="match status" value="1"/>
</dbReference>
<evidence type="ECO:0000313" key="3">
    <source>
        <dbReference type="EMBL" id="CAL2088365.1"/>
    </source>
</evidence>
<dbReference type="InterPro" id="IPR028973">
    <property type="entry name" value="PhnB-like"/>
</dbReference>
<reference evidence="3 4" key="1">
    <citation type="submission" date="2024-05" db="EMBL/GenBank/DDBJ databases">
        <authorList>
            <person name="Duchaud E."/>
        </authorList>
    </citation>
    <scope>NUCLEOTIDE SEQUENCE [LARGE SCALE GENOMIC DNA]</scope>
    <source>
        <strain evidence="3">Ena-SAMPLE-TAB-13-05-2024-13:56:06:370-140302</strain>
    </source>
</reference>
<sequence length="181" mass="20558">MKRIITVVLFSLIISSCSDSKKNAIQLEKIKSLETKIDSLNQLVESSKSTMGQIATFLTFQKDNAEQAMNFYMDLFDNSKIINLKRWEKGSPGKEGKIMHATFKLNDKLFMCSDSPAIHAWGFTPAVSNFIECKDENQIKKLFTKLSENGKVMMPLGNYGFSQNFGFVEDQFGVSWQLNLE</sequence>
<dbReference type="Proteomes" id="UP001497416">
    <property type="component" value="Unassembled WGS sequence"/>
</dbReference>
<comment type="caution">
    <text evidence="3">The sequence shown here is derived from an EMBL/GenBank/DDBJ whole genome shotgun (WGS) entry which is preliminary data.</text>
</comment>
<keyword evidence="4" id="KW-1185">Reference proteome</keyword>
<dbReference type="CDD" id="cd06588">
    <property type="entry name" value="PhnB_like"/>
    <property type="match status" value="1"/>
</dbReference>
<dbReference type="RefSeq" id="WP_348712503.1">
    <property type="nucleotide sequence ID" value="NZ_CAXIXY010000005.1"/>
</dbReference>
<name>A0ABM9P2D2_9FLAO</name>
<dbReference type="InterPro" id="IPR029068">
    <property type="entry name" value="Glyas_Bleomycin-R_OHBP_Dase"/>
</dbReference>
<dbReference type="PROSITE" id="PS51257">
    <property type="entry name" value="PROKAR_LIPOPROTEIN"/>
    <property type="match status" value="1"/>
</dbReference>
<dbReference type="PANTHER" id="PTHR33990:SF4">
    <property type="entry name" value="PHNB-LIKE DOMAIN-CONTAINING PROTEIN"/>
    <property type="match status" value="1"/>
</dbReference>
<gene>
    <name evidence="3" type="ORF">T190607A01A_30119</name>
</gene>
<feature type="coiled-coil region" evidence="1">
    <location>
        <begin position="23"/>
        <end position="50"/>
    </location>
</feature>
<accession>A0ABM9P2D2</accession>
<evidence type="ECO:0000256" key="1">
    <source>
        <dbReference type="SAM" id="Coils"/>
    </source>
</evidence>
<evidence type="ECO:0000313" key="4">
    <source>
        <dbReference type="Proteomes" id="UP001497416"/>
    </source>
</evidence>
<dbReference type="Gene3D" id="3.30.720.100">
    <property type="match status" value="1"/>
</dbReference>
<dbReference type="SUPFAM" id="SSF54593">
    <property type="entry name" value="Glyoxalase/Bleomycin resistance protein/Dihydroxybiphenyl dioxygenase"/>
    <property type="match status" value="1"/>
</dbReference>
<dbReference type="Pfam" id="PF06983">
    <property type="entry name" value="3-dmu-9_3-mt"/>
    <property type="match status" value="1"/>
</dbReference>
<organism evidence="3 4">
    <name type="scientific">Tenacibaculum platacis</name>
    <dbReference type="NCBI Taxonomy" id="3137852"/>
    <lineage>
        <taxon>Bacteria</taxon>
        <taxon>Pseudomonadati</taxon>
        <taxon>Bacteroidota</taxon>
        <taxon>Flavobacteriia</taxon>
        <taxon>Flavobacteriales</taxon>
        <taxon>Flavobacteriaceae</taxon>
        <taxon>Tenacibaculum</taxon>
    </lineage>
</organism>